<evidence type="ECO:0000313" key="3">
    <source>
        <dbReference type="Proteomes" id="UP000510868"/>
    </source>
</evidence>
<evidence type="ECO:0000259" key="1">
    <source>
        <dbReference type="SMART" id="SM01321"/>
    </source>
</evidence>
<dbReference type="GO" id="GO:0006313">
    <property type="term" value="P:DNA transposition"/>
    <property type="evidence" value="ECO:0007669"/>
    <property type="project" value="InterPro"/>
</dbReference>
<dbReference type="Pfam" id="PF01797">
    <property type="entry name" value="Y1_Tnp"/>
    <property type="match status" value="1"/>
</dbReference>
<protein>
    <submittedName>
        <fullName evidence="2">IS200/IS605 family transposase</fullName>
    </submittedName>
</protein>
<dbReference type="Pfam" id="PF12323">
    <property type="entry name" value="HTH_OrfB_IS605"/>
    <property type="match status" value="1"/>
</dbReference>
<reference evidence="2 3" key="1">
    <citation type="submission" date="2020-07" db="EMBL/GenBank/DDBJ databases">
        <title>Genome sequence of Lactobacillus reuteri CNEI-KCA3 isolated from the faeces of a reared-broiler chicken, South-East Nigeria, reveals presence of CRISPR arrays.</title>
        <authorList>
            <person name="Anukam K.C."/>
            <person name="Ibezim C.N."/>
            <person name="BeecK W.V."/>
            <person name="Allonsius C."/>
            <person name="Broek M.D."/>
            <person name="Tuyaerts I."/>
            <person name="Attama A."/>
            <person name="Esimone C.O."/>
            <person name="Lebeer S."/>
        </authorList>
    </citation>
    <scope>NUCLEOTIDE SEQUENCE [LARGE SCALE GENOMIC DNA]</scope>
    <source>
        <strain evidence="2 3">CNEI-KCA3</strain>
    </source>
</reference>
<accession>A0A7L6BFM6</accession>
<dbReference type="RefSeq" id="WP_181462187.1">
    <property type="nucleotide sequence ID" value="NZ_CP059275.1"/>
</dbReference>
<proteinExistence type="predicted"/>
<name>A0A7L6BFM6_LIMRT</name>
<dbReference type="GO" id="GO:0003677">
    <property type="term" value="F:DNA binding"/>
    <property type="evidence" value="ECO:0007669"/>
    <property type="project" value="InterPro"/>
</dbReference>
<feature type="domain" description="Transposase IS200-like" evidence="1">
    <location>
        <begin position="45"/>
        <end position="158"/>
    </location>
</feature>
<evidence type="ECO:0000313" key="2">
    <source>
        <dbReference type="EMBL" id="QLQ60898.1"/>
    </source>
</evidence>
<dbReference type="GO" id="GO:0004803">
    <property type="term" value="F:transposase activity"/>
    <property type="evidence" value="ECO:0007669"/>
    <property type="project" value="InterPro"/>
</dbReference>
<dbReference type="Gene3D" id="3.30.70.1290">
    <property type="entry name" value="Transposase IS200-like"/>
    <property type="match status" value="1"/>
</dbReference>
<dbReference type="PANTHER" id="PTHR33360:SF4">
    <property type="entry name" value="TRANSPOSASE IS200-LIKE PROTEIN"/>
    <property type="match status" value="1"/>
</dbReference>
<organism evidence="2 3">
    <name type="scientific">Limosilactobacillus reuteri</name>
    <name type="common">Lactobacillus reuteri</name>
    <dbReference type="NCBI Taxonomy" id="1598"/>
    <lineage>
        <taxon>Bacteria</taxon>
        <taxon>Bacillati</taxon>
        <taxon>Bacillota</taxon>
        <taxon>Bacilli</taxon>
        <taxon>Lactobacillales</taxon>
        <taxon>Lactobacillaceae</taxon>
        <taxon>Limosilactobacillus</taxon>
    </lineage>
</organism>
<dbReference type="NCBIfam" id="NF033573">
    <property type="entry name" value="transpos_IS200"/>
    <property type="match status" value="1"/>
</dbReference>
<dbReference type="InterPro" id="IPR002686">
    <property type="entry name" value="Transposase_17"/>
</dbReference>
<dbReference type="EMBL" id="CP059275">
    <property type="protein sequence ID" value="QLQ60898.1"/>
    <property type="molecule type" value="Genomic_DNA"/>
</dbReference>
<dbReference type="SUPFAM" id="SSF143422">
    <property type="entry name" value="Transposase IS200-like"/>
    <property type="match status" value="1"/>
</dbReference>
<dbReference type="PANTHER" id="PTHR33360">
    <property type="entry name" value="TRANSPOSASE FOR INSERTION SEQUENCE ELEMENT IS200"/>
    <property type="match status" value="1"/>
</dbReference>
<dbReference type="InterPro" id="IPR021027">
    <property type="entry name" value="Transposase_put_HTH"/>
</dbReference>
<dbReference type="Proteomes" id="UP000510868">
    <property type="component" value="Chromosome"/>
</dbReference>
<dbReference type="SMART" id="SM01321">
    <property type="entry name" value="Y1_Tnp"/>
    <property type="match status" value="1"/>
</dbReference>
<gene>
    <name evidence="2" type="primary">tnpA</name>
    <name evidence="2" type="ORF">HHK02_06580</name>
</gene>
<dbReference type="AlphaFoldDB" id="A0A7L6BFM6"/>
<sequence>MVLKAVKMRIYPNSAQRNQLWQTFGCVRFVWNQMLNMQIERRKNNPEMVVKYRRKVINDEISEYLKHRFVVVRQAYGINLQEWNHDQDHVHVLFRATPHTEMAKFLNDYKSSSSRMVKKQFPEIKQYLWESAFWTQRYCLISTGGALLEVVKRYIESQGRK</sequence>
<dbReference type="InterPro" id="IPR036515">
    <property type="entry name" value="Transposase_17_sf"/>
</dbReference>